<proteinExistence type="inferred from homology"/>
<dbReference type="PANTHER" id="PTHR10201:SF291">
    <property type="entry name" value="MATRIX METALLOPROTEINASE 1, ISOFORM C-RELATED"/>
    <property type="match status" value="1"/>
</dbReference>
<dbReference type="GeneID" id="106807326"/>
<keyword evidence="4" id="KW-0645">Protease</keyword>
<dbReference type="Gene3D" id="1.10.101.10">
    <property type="entry name" value="PGBD-like superfamily/PGBD"/>
    <property type="match status" value="1"/>
</dbReference>
<dbReference type="SUPFAM" id="SSF47090">
    <property type="entry name" value="PGBD-like"/>
    <property type="match status" value="1"/>
</dbReference>
<dbReference type="InterPro" id="IPR036366">
    <property type="entry name" value="PGBDSf"/>
</dbReference>
<reference evidence="6" key="1">
    <citation type="submission" date="2025-08" db="UniProtKB">
        <authorList>
            <consortium name="RefSeq"/>
        </authorList>
    </citation>
    <scope>IDENTIFICATION</scope>
</reference>
<dbReference type="RefSeq" id="XP_014665122.1">
    <property type="nucleotide sequence ID" value="XM_014809636.1"/>
</dbReference>
<dbReference type="PANTHER" id="PTHR10201">
    <property type="entry name" value="MATRIX METALLOPROTEINASE"/>
    <property type="match status" value="1"/>
</dbReference>
<evidence type="ECO:0000313" key="6">
    <source>
        <dbReference type="RefSeq" id="XP_014665122.1"/>
    </source>
</evidence>
<gene>
    <name evidence="6" type="primary">LOC106807326</name>
</gene>
<keyword evidence="3" id="KW-0732">Signal</keyword>
<dbReference type="InterPro" id="IPR036365">
    <property type="entry name" value="PGBD-like_sf"/>
</dbReference>
<protein>
    <submittedName>
        <fullName evidence="6">Uncharacterized protein LOC106807326</fullName>
    </submittedName>
</protein>
<dbReference type="Proteomes" id="UP000695022">
    <property type="component" value="Unplaced"/>
</dbReference>
<keyword evidence="4" id="KW-0378">Hydrolase</keyword>
<evidence type="ECO:0000256" key="4">
    <source>
        <dbReference type="ARBA" id="ARBA00023049"/>
    </source>
</evidence>
<comment type="similarity">
    <text evidence="2">Belongs to the peptidase M10A family.</text>
</comment>
<name>A0ABM1DYV1_PRICU</name>
<accession>A0ABM1DYV1</accession>
<comment type="cofactor">
    <cofactor evidence="1">
        <name>Zn(2+)</name>
        <dbReference type="ChEBI" id="CHEBI:29105"/>
    </cofactor>
</comment>
<organism evidence="5 6">
    <name type="scientific">Priapulus caudatus</name>
    <name type="common">Priapulid worm</name>
    <dbReference type="NCBI Taxonomy" id="37621"/>
    <lineage>
        <taxon>Eukaryota</taxon>
        <taxon>Metazoa</taxon>
        <taxon>Ecdysozoa</taxon>
        <taxon>Scalidophora</taxon>
        <taxon>Priapulida</taxon>
        <taxon>Priapulimorpha</taxon>
        <taxon>Priapulimorphida</taxon>
        <taxon>Priapulidae</taxon>
        <taxon>Priapulus</taxon>
    </lineage>
</organism>
<sequence>MSDSADDFHGGSATHSVEGTTATFILQDPLAREVSTVLHGDPWRTAALSSSSSSSSLLNYFGDALAHLLNVLKRWRGAERENESTDEETFVREYLERYGYLGNSESGSDASTNVVSEAIRKFQLMVGMNGSGDITDEVVRHMKTPRCGMKDFLTEREQTIMLNYTSVLGGENGKPVSAFF</sequence>
<evidence type="ECO:0000256" key="2">
    <source>
        <dbReference type="ARBA" id="ARBA00010370"/>
    </source>
</evidence>
<evidence type="ECO:0000256" key="1">
    <source>
        <dbReference type="ARBA" id="ARBA00001947"/>
    </source>
</evidence>
<keyword evidence="5" id="KW-1185">Reference proteome</keyword>
<evidence type="ECO:0000313" key="5">
    <source>
        <dbReference type="Proteomes" id="UP000695022"/>
    </source>
</evidence>
<evidence type="ECO:0000256" key="3">
    <source>
        <dbReference type="ARBA" id="ARBA00022729"/>
    </source>
</evidence>
<keyword evidence="4" id="KW-0482">Metalloprotease</keyword>